<keyword evidence="12" id="KW-0479">Metal-binding</keyword>
<evidence type="ECO:0000256" key="13">
    <source>
        <dbReference type="PIRSR" id="PIRSR601382-3"/>
    </source>
</evidence>
<feature type="active site" description="Proton donor" evidence="11">
    <location>
        <position position="358"/>
    </location>
</feature>
<evidence type="ECO:0000256" key="5">
    <source>
        <dbReference type="ARBA" id="ARBA00022801"/>
    </source>
</evidence>
<keyword evidence="6 13" id="KW-1015">Disulfide bond</keyword>
<comment type="catalytic activity">
    <reaction evidence="9">
        <text>N(4)-(alpha-D-Man-(1-&gt;2)-alpha-D-Man-(1-&gt;2)-alpha-D-Man-(1-&gt;3)-[alpha-D-Man-(1-&gt;3)-[alpha-D-Man-(1-&gt;2)-alpha-D-Man-(1-&gt;6)]-alpha-D-Man-(1-&gt;6)]-beta-D-Man-(1-&gt;4)-beta-D-GlcNAc-(1-&gt;4)-beta-D-GlcNAc)-L-asparaginyl-[protein] (N-glucan mannose isomer 8A1,2,3B1,3) + 3 H2O = N(4)-(alpha-D-Man-(1-&gt;3)-[alpha-D-Man-(1-&gt;3)-[alpha-D-Man-(1-&gt;6)]-alpha-D-Man-(1-&gt;6)]-beta-D-Man-(1-&gt;4)-beta-D-GlcNAc-(1-&gt;4)-beta-D-GlcNAc)-L-asparaginyl-[protein] (N-glucan mannose isomer 5A1,2) + 3 beta-D-mannose</text>
        <dbReference type="Rhea" id="RHEA:56028"/>
        <dbReference type="Rhea" id="RHEA-COMP:14358"/>
        <dbReference type="Rhea" id="RHEA-COMP:14367"/>
        <dbReference type="ChEBI" id="CHEBI:15377"/>
        <dbReference type="ChEBI" id="CHEBI:28563"/>
        <dbReference type="ChEBI" id="CHEBI:59087"/>
        <dbReference type="ChEBI" id="CHEBI:60628"/>
        <dbReference type="EC" id="3.2.1.113"/>
    </reaction>
</comment>
<dbReference type="InterPro" id="IPR036026">
    <property type="entry name" value="Seven-hairpin_glycosidases"/>
</dbReference>
<comment type="similarity">
    <text evidence="3 14">Belongs to the glycosyl hydrolase 47 family.</text>
</comment>
<evidence type="ECO:0000313" key="15">
    <source>
        <dbReference type="EMBL" id="KAF9528343.1"/>
    </source>
</evidence>
<evidence type="ECO:0000256" key="12">
    <source>
        <dbReference type="PIRSR" id="PIRSR601382-2"/>
    </source>
</evidence>
<evidence type="ECO:0000313" key="16">
    <source>
        <dbReference type="Proteomes" id="UP000807306"/>
    </source>
</evidence>
<feature type="disulfide bond" evidence="13">
    <location>
        <begin position="315"/>
        <end position="344"/>
    </location>
</feature>
<comment type="caution">
    <text evidence="15">The sequence shown here is derived from an EMBL/GenBank/DDBJ whole genome shotgun (WGS) entry which is preliminary data.</text>
</comment>
<dbReference type="Proteomes" id="UP000807306">
    <property type="component" value="Unassembled WGS sequence"/>
</dbReference>
<evidence type="ECO:0000256" key="3">
    <source>
        <dbReference type="ARBA" id="ARBA00007658"/>
    </source>
</evidence>
<dbReference type="GO" id="GO:0016020">
    <property type="term" value="C:membrane"/>
    <property type="evidence" value="ECO:0007669"/>
    <property type="project" value="InterPro"/>
</dbReference>
<evidence type="ECO:0000256" key="14">
    <source>
        <dbReference type="RuleBase" id="RU361193"/>
    </source>
</evidence>
<dbReference type="InterPro" id="IPR050749">
    <property type="entry name" value="Glycosyl_Hydrolase_47"/>
</dbReference>
<proteinExistence type="inferred from homology"/>
<dbReference type="EC" id="3.2.1.-" evidence="14"/>
<evidence type="ECO:0000256" key="9">
    <source>
        <dbReference type="ARBA" id="ARBA00047669"/>
    </source>
</evidence>
<dbReference type="GO" id="GO:0005975">
    <property type="term" value="P:carbohydrate metabolic process"/>
    <property type="evidence" value="ECO:0007669"/>
    <property type="project" value="InterPro"/>
</dbReference>
<dbReference type="EMBL" id="MU157853">
    <property type="protein sequence ID" value="KAF9528343.1"/>
    <property type="molecule type" value="Genomic_DNA"/>
</dbReference>
<evidence type="ECO:0000256" key="6">
    <source>
        <dbReference type="ARBA" id="ARBA00023157"/>
    </source>
</evidence>
<dbReference type="PRINTS" id="PR00747">
    <property type="entry name" value="GLYHDRLASE47"/>
</dbReference>
<evidence type="ECO:0000256" key="2">
    <source>
        <dbReference type="ARBA" id="ARBA00004922"/>
    </source>
</evidence>
<feature type="binding site" evidence="12">
    <location>
        <position position="484"/>
    </location>
    <ligand>
        <name>Ca(2+)</name>
        <dbReference type="ChEBI" id="CHEBI:29108"/>
    </ligand>
</feature>
<dbReference type="GO" id="GO:0005783">
    <property type="term" value="C:endoplasmic reticulum"/>
    <property type="evidence" value="ECO:0007669"/>
    <property type="project" value="TreeGrafter"/>
</dbReference>
<reference evidence="15" key="1">
    <citation type="submission" date="2020-11" db="EMBL/GenBank/DDBJ databases">
        <authorList>
            <consortium name="DOE Joint Genome Institute"/>
            <person name="Ahrendt S."/>
            <person name="Riley R."/>
            <person name="Andreopoulos W."/>
            <person name="Labutti K."/>
            <person name="Pangilinan J."/>
            <person name="Ruiz-Duenas F.J."/>
            <person name="Barrasa J.M."/>
            <person name="Sanchez-Garcia M."/>
            <person name="Camarero S."/>
            <person name="Miyauchi S."/>
            <person name="Serrano A."/>
            <person name="Linde D."/>
            <person name="Babiker R."/>
            <person name="Drula E."/>
            <person name="Ayuso-Fernandez I."/>
            <person name="Pacheco R."/>
            <person name="Padilla G."/>
            <person name="Ferreira P."/>
            <person name="Barriuso J."/>
            <person name="Kellner H."/>
            <person name="Castanera R."/>
            <person name="Alfaro M."/>
            <person name="Ramirez L."/>
            <person name="Pisabarro A.G."/>
            <person name="Kuo A."/>
            <person name="Tritt A."/>
            <person name="Lipzen A."/>
            <person name="He G."/>
            <person name="Yan M."/>
            <person name="Ng V."/>
            <person name="Cullen D."/>
            <person name="Martin F."/>
            <person name="Rosso M.-N."/>
            <person name="Henrissat B."/>
            <person name="Hibbett D."/>
            <person name="Martinez A.T."/>
            <person name="Grigoriev I.V."/>
        </authorList>
    </citation>
    <scope>NUCLEOTIDE SEQUENCE</scope>
    <source>
        <strain evidence="15">CBS 506.95</strain>
    </source>
</reference>
<gene>
    <name evidence="15" type="ORF">CPB83DRAFT_343404</name>
</gene>
<keyword evidence="8 14" id="KW-0326">Glycosidase</keyword>
<keyword evidence="4" id="KW-0732">Signal</keyword>
<name>A0A9P6EG85_9AGAR</name>
<dbReference type="Pfam" id="PF01532">
    <property type="entry name" value="Glyco_hydro_47"/>
    <property type="match status" value="1"/>
</dbReference>
<evidence type="ECO:0000256" key="11">
    <source>
        <dbReference type="PIRSR" id="PIRSR601382-1"/>
    </source>
</evidence>
<dbReference type="GO" id="GO:0036503">
    <property type="term" value="P:ERAD pathway"/>
    <property type="evidence" value="ECO:0007669"/>
    <property type="project" value="UniProtKB-ARBA"/>
</dbReference>
<dbReference type="GO" id="GO:0004571">
    <property type="term" value="F:mannosyl-oligosaccharide 1,2-alpha-mannosidase activity"/>
    <property type="evidence" value="ECO:0007669"/>
    <property type="project" value="UniProtKB-EC"/>
</dbReference>
<evidence type="ECO:0000256" key="10">
    <source>
        <dbReference type="ARBA" id="ARBA00048605"/>
    </source>
</evidence>
<comment type="catalytic activity">
    <reaction evidence="10">
        <text>N(4)-(alpha-D-Man-(1-&gt;2)-alpha-D-Man-(1-&gt;2)-alpha-D-Man-(1-&gt;3)-[alpha-D-Man-(1-&gt;2)-alpha-D-Man-(1-&gt;3)-[alpha-D-Man-(1-&gt;2)-alpha-D-Man-(1-&gt;6)]-alpha-D-Man-(1-&gt;6)]-beta-D-Man-(1-&gt;4)-beta-D-GlcNAc-(1-&gt;4)-beta-D-GlcNAc)-L-asparaginyl-[protein] (N-glucan mannose isomer 9A1,2,3B1,2,3) + 4 H2O = N(4)-(alpha-D-Man-(1-&gt;3)-[alpha-D-Man-(1-&gt;3)-[alpha-D-Man-(1-&gt;6)]-alpha-D-Man-(1-&gt;6)]-beta-D-Man-(1-&gt;4)-beta-D-GlcNAc-(1-&gt;4)-beta-D-GlcNAc)-L-asparaginyl-[protein] (N-glucan mannose isomer 5A1,2) + 4 beta-D-mannose</text>
        <dbReference type="Rhea" id="RHEA:56008"/>
        <dbReference type="Rhea" id="RHEA-COMP:14356"/>
        <dbReference type="Rhea" id="RHEA-COMP:14367"/>
        <dbReference type="ChEBI" id="CHEBI:15377"/>
        <dbReference type="ChEBI" id="CHEBI:28563"/>
        <dbReference type="ChEBI" id="CHEBI:59087"/>
        <dbReference type="ChEBI" id="CHEBI:139493"/>
        <dbReference type="EC" id="3.2.1.113"/>
    </reaction>
</comment>
<evidence type="ECO:0000256" key="4">
    <source>
        <dbReference type="ARBA" id="ARBA00022729"/>
    </source>
</evidence>
<evidence type="ECO:0000256" key="1">
    <source>
        <dbReference type="ARBA" id="ARBA00001913"/>
    </source>
</evidence>
<dbReference type="InterPro" id="IPR012341">
    <property type="entry name" value="6hp_glycosidase-like_sf"/>
</dbReference>
<keyword evidence="12" id="KW-0106">Calcium</keyword>
<evidence type="ECO:0000256" key="8">
    <source>
        <dbReference type="ARBA" id="ARBA00023295"/>
    </source>
</evidence>
<feature type="active site" evidence="11">
    <location>
        <position position="250"/>
    </location>
</feature>
<organism evidence="15 16">
    <name type="scientific">Crepidotus variabilis</name>
    <dbReference type="NCBI Taxonomy" id="179855"/>
    <lineage>
        <taxon>Eukaryota</taxon>
        <taxon>Fungi</taxon>
        <taxon>Dikarya</taxon>
        <taxon>Basidiomycota</taxon>
        <taxon>Agaricomycotina</taxon>
        <taxon>Agaricomycetes</taxon>
        <taxon>Agaricomycetidae</taxon>
        <taxon>Agaricales</taxon>
        <taxon>Agaricineae</taxon>
        <taxon>Crepidotaceae</taxon>
        <taxon>Crepidotus</taxon>
    </lineage>
</organism>
<keyword evidence="16" id="KW-1185">Reference proteome</keyword>
<keyword evidence="5 14" id="KW-0378">Hydrolase</keyword>
<keyword evidence="7" id="KW-0325">Glycoprotein</keyword>
<feature type="active site" evidence="11">
    <location>
        <position position="399"/>
    </location>
</feature>
<dbReference type="PANTHER" id="PTHR11742:SF101">
    <property type="entry name" value="MANNOSYL-OLIGOSACCHARIDE ALPHA-1,2-MANNOSIDASE 1B"/>
    <property type="match status" value="1"/>
</dbReference>
<dbReference type="Gene3D" id="1.50.10.10">
    <property type="match status" value="1"/>
</dbReference>
<protein>
    <recommendedName>
        <fullName evidence="14">alpha-1,2-Mannosidase</fullName>
        <ecNumber evidence="14">3.2.1.-</ecNumber>
    </recommendedName>
</protein>
<feature type="active site" description="Proton donor" evidence="11">
    <location>
        <position position="119"/>
    </location>
</feature>
<dbReference type="InterPro" id="IPR001382">
    <property type="entry name" value="Glyco_hydro_47"/>
</dbReference>
<comment type="cofactor">
    <cofactor evidence="1 12">
        <name>Ca(2+)</name>
        <dbReference type="ChEBI" id="CHEBI:29108"/>
    </cofactor>
</comment>
<dbReference type="OrthoDB" id="8118055at2759"/>
<dbReference type="AlphaFoldDB" id="A0A9P6EG85"/>
<sequence length="535" mass="58288">MKIAQLSIPIVLAGSSLGAYVQNPILILPPSAAANRNAVKKIFTDSYGAYRQYAWGHDDLDPISKSYSDSRNGWGASIVDAMSTMYIMGLNDWFVEAVNYTKTIDFSKSKTADDVSVFETTIRYVGGLLSAYELSGGAYPHLVTKAKEVADKMVYAWIGNNDVPYGHMDFSTNAPAYKGTSNIAEAGTLLLEWGTLSKYTGNYTYGNLTLKSLRRIATQPAPLPGLAAQGIDPATGNSLGGYVTWGGGSDSYFEYLIKFARLSNSADKLYADTWHTAVDSSIKTLLKKSTVGNWSYLADYDGSRQIRYQSSHLACFHGGNWLFGGKLLNNATIVSIGLDLVDACWNTYAGTETGIGPEGFAFAAPEGNYTGTPITAEQETFYKQKGFYVTSGYYILRPEVLESNFYAWRVTGNPKYLDRAAKAVAAFNKYLNTGSGYAGLVDVNDGTSKVDDTESFWFAEVLKYLYLTFDDPNHINIDQWVFNTEAHPFRAPPPLFQYGSATVLPPWGPFHPVSGAALPDISPAAKLPGKPAPTA</sequence>
<dbReference type="FunFam" id="1.50.10.10:FF:000047">
    <property type="entry name" value="Mannosyl-oligosaccharide alpha-1,2-mannosidase"/>
    <property type="match status" value="1"/>
</dbReference>
<dbReference type="PANTHER" id="PTHR11742">
    <property type="entry name" value="MANNOSYL-OLIGOSACCHARIDE ALPHA-1,2-MANNOSIDASE-RELATED"/>
    <property type="match status" value="1"/>
</dbReference>
<dbReference type="SUPFAM" id="SSF48225">
    <property type="entry name" value="Seven-hairpin glycosidases"/>
    <property type="match status" value="1"/>
</dbReference>
<dbReference type="GO" id="GO:0005509">
    <property type="term" value="F:calcium ion binding"/>
    <property type="evidence" value="ECO:0007669"/>
    <property type="project" value="InterPro"/>
</dbReference>
<evidence type="ECO:0000256" key="7">
    <source>
        <dbReference type="ARBA" id="ARBA00023180"/>
    </source>
</evidence>
<accession>A0A9P6EG85</accession>
<comment type="pathway">
    <text evidence="2">Protein modification; protein glycosylation.</text>
</comment>